<feature type="region of interest" description="Disordered" evidence="1">
    <location>
        <begin position="131"/>
        <end position="165"/>
    </location>
</feature>
<feature type="non-terminal residue" evidence="2">
    <location>
        <position position="1"/>
    </location>
</feature>
<name>A0A2G9TAD9_TELCI</name>
<protein>
    <submittedName>
        <fullName evidence="2">Uncharacterized protein</fullName>
    </submittedName>
</protein>
<dbReference type="AlphaFoldDB" id="A0A2G9TAD9"/>
<sequence length="181" mass="20123">LCPLMIRLLGVPDRNVPDNPSISTEEPLGQGQMAKFTLSPAVVANPEATRVLYQILEQLIRIMAGIPSVNSVLEALFHKAFLFPKIEQRAEAVRIIKKLQGILNYCESPDLLDEETRWKLKEMFPSLADVNPPSFTSRSDVGQCSPLPPANAPQKQNDAAATDDETEDVSYHLVLRLFLEV</sequence>
<organism evidence="2 3">
    <name type="scientific">Teladorsagia circumcincta</name>
    <name type="common">Brown stomach worm</name>
    <name type="synonym">Ostertagia circumcincta</name>
    <dbReference type="NCBI Taxonomy" id="45464"/>
    <lineage>
        <taxon>Eukaryota</taxon>
        <taxon>Metazoa</taxon>
        <taxon>Ecdysozoa</taxon>
        <taxon>Nematoda</taxon>
        <taxon>Chromadorea</taxon>
        <taxon>Rhabditida</taxon>
        <taxon>Rhabditina</taxon>
        <taxon>Rhabditomorpha</taxon>
        <taxon>Strongyloidea</taxon>
        <taxon>Trichostrongylidae</taxon>
        <taxon>Teladorsagia</taxon>
    </lineage>
</organism>
<dbReference type="Proteomes" id="UP000230423">
    <property type="component" value="Unassembled WGS sequence"/>
</dbReference>
<dbReference type="EMBL" id="KZ391796">
    <property type="protein sequence ID" value="PIO54848.1"/>
    <property type="molecule type" value="Genomic_DNA"/>
</dbReference>
<dbReference type="OrthoDB" id="10002886at2759"/>
<gene>
    <name evidence="2" type="ORF">TELCIR_23777</name>
</gene>
<reference evidence="2 3" key="1">
    <citation type="submission" date="2015-09" db="EMBL/GenBank/DDBJ databases">
        <title>Draft genome of the parasitic nematode Teladorsagia circumcincta isolate WARC Sus (inbred).</title>
        <authorList>
            <person name="Mitreva M."/>
        </authorList>
    </citation>
    <scope>NUCLEOTIDE SEQUENCE [LARGE SCALE GENOMIC DNA]</scope>
    <source>
        <strain evidence="2 3">S</strain>
    </source>
</reference>
<keyword evidence="3" id="KW-1185">Reference proteome</keyword>
<accession>A0A2G9TAD9</accession>
<evidence type="ECO:0000313" key="2">
    <source>
        <dbReference type="EMBL" id="PIO54848.1"/>
    </source>
</evidence>
<feature type="compositionally biased region" description="Polar residues" evidence="1">
    <location>
        <begin position="133"/>
        <end position="142"/>
    </location>
</feature>
<evidence type="ECO:0000256" key="1">
    <source>
        <dbReference type="SAM" id="MobiDB-lite"/>
    </source>
</evidence>
<proteinExistence type="predicted"/>
<evidence type="ECO:0000313" key="3">
    <source>
        <dbReference type="Proteomes" id="UP000230423"/>
    </source>
</evidence>